<keyword evidence="6" id="KW-0735">Signal-anchor</keyword>
<dbReference type="PROSITE" id="PS50217">
    <property type="entry name" value="BZIP"/>
    <property type="match status" value="1"/>
</dbReference>
<dbReference type="RefSeq" id="XP_039457594.1">
    <property type="nucleotide sequence ID" value="XM_039601660.1"/>
</dbReference>
<evidence type="ECO:0000256" key="8">
    <source>
        <dbReference type="ARBA" id="ARBA00023015"/>
    </source>
</evidence>
<dbReference type="Pfam" id="PF00170">
    <property type="entry name" value="bZIP_1"/>
    <property type="match status" value="1"/>
</dbReference>
<keyword evidence="4" id="KW-0812">Transmembrane</keyword>
<evidence type="ECO:0000313" key="20">
    <source>
        <dbReference type="Proteomes" id="UP000472276"/>
    </source>
</evidence>
<evidence type="ECO:0000256" key="4">
    <source>
        <dbReference type="ARBA" id="ARBA00022692"/>
    </source>
</evidence>
<evidence type="ECO:0000256" key="9">
    <source>
        <dbReference type="ARBA" id="ARBA00023125"/>
    </source>
</evidence>
<name>A0A668TIH2_OREAU</name>
<feature type="coiled-coil region" evidence="16">
    <location>
        <begin position="256"/>
        <end position="283"/>
    </location>
</feature>
<dbReference type="PANTHER" id="PTHR45996:SF1">
    <property type="entry name" value="CYCLIC AMP-RESPONSIVE ELEMENT-BINDING PROTEIN 3-LIKE PROTEIN 3"/>
    <property type="match status" value="1"/>
</dbReference>
<comment type="subcellular location">
    <subcellularLocation>
        <location evidence="1">Endoplasmic reticulum membrane</location>
        <topology evidence="1">Single-pass type II membrane protein</topology>
    </subcellularLocation>
</comment>
<protein>
    <recommendedName>
        <fullName evidence="18">BZIP domain-containing protein</fullName>
    </recommendedName>
</protein>
<dbReference type="SUPFAM" id="SSF57959">
    <property type="entry name" value="Leucine zipper domain"/>
    <property type="match status" value="1"/>
</dbReference>
<dbReference type="AlphaFoldDB" id="A0A668TIH2"/>
<evidence type="ECO:0000256" key="5">
    <source>
        <dbReference type="ARBA" id="ARBA00022824"/>
    </source>
</evidence>
<dbReference type="Gene3D" id="1.20.5.170">
    <property type="match status" value="1"/>
</dbReference>
<evidence type="ECO:0000256" key="14">
    <source>
        <dbReference type="ARBA" id="ARBA00023242"/>
    </source>
</evidence>
<dbReference type="InterPro" id="IPR004827">
    <property type="entry name" value="bZIP"/>
</dbReference>
<evidence type="ECO:0000256" key="10">
    <source>
        <dbReference type="ARBA" id="ARBA00023136"/>
    </source>
</evidence>
<dbReference type="Ensembl" id="ENSOABT00000026793.2">
    <property type="protein sequence ID" value="ENSOABP00000026041.2"/>
    <property type="gene ID" value="ENSOABG00000012343.2"/>
</dbReference>
<evidence type="ECO:0000256" key="11">
    <source>
        <dbReference type="ARBA" id="ARBA00023159"/>
    </source>
</evidence>
<keyword evidence="16" id="KW-0175">Coiled coil</keyword>
<dbReference type="FunFam" id="1.20.5.170:FF:000042">
    <property type="entry name" value="Cyclic AMP-responsive element-binding protein 3-like protein 3"/>
    <property type="match status" value="1"/>
</dbReference>
<dbReference type="GeneID" id="116318705"/>
<dbReference type="GO" id="GO:0005634">
    <property type="term" value="C:nucleus"/>
    <property type="evidence" value="ECO:0007669"/>
    <property type="project" value="TreeGrafter"/>
</dbReference>
<feature type="region of interest" description="Disordered" evidence="17">
    <location>
        <begin position="68"/>
        <end position="93"/>
    </location>
</feature>
<comment type="subunit">
    <text evidence="3">Binds DNA as a dimer.</text>
</comment>
<keyword evidence="8" id="KW-0805">Transcription regulation</keyword>
<dbReference type="PROSITE" id="PS00036">
    <property type="entry name" value="BZIP_BASIC"/>
    <property type="match status" value="1"/>
</dbReference>
<dbReference type="RefSeq" id="XP_039457595.1">
    <property type="nucleotide sequence ID" value="XM_039601661.1"/>
</dbReference>
<dbReference type="Proteomes" id="UP000472276">
    <property type="component" value="Unassembled WGS sequence"/>
</dbReference>
<evidence type="ECO:0000256" key="6">
    <source>
        <dbReference type="ARBA" id="ARBA00022968"/>
    </source>
</evidence>
<evidence type="ECO:0000256" key="15">
    <source>
        <dbReference type="ARBA" id="ARBA00057520"/>
    </source>
</evidence>
<keyword evidence="9" id="KW-0238">DNA-binding</keyword>
<comment type="similarity">
    <text evidence="2">Belongs to the bZIP family. ATF subfamily.</text>
</comment>
<dbReference type="GO" id="GO:0000981">
    <property type="term" value="F:DNA-binding transcription factor activity, RNA polymerase II-specific"/>
    <property type="evidence" value="ECO:0007669"/>
    <property type="project" value="TreeGrafter"/>
</dbReference>
<dbReference type="PANTHER" id="PTHR45996">
    <property type="entry name" value="AGAP001464-PB"/>
    <property type="match status" value="1"/>
</dbReference>
<sequence>MTLTTDKVYDGMDIIDLLLKNTGESTSCHSNQTWTISTNDTLSTKQSDPDDFLEFLLHGSDSSSVPASPLWSPCTSDSGINEDPLTDPTNSPHTTSCTAFTPCDIQAFTQSSCLVNQTAANEKKPDVVIDLGCESGSLDEDFGISYYLTTNPNPLLPSSHSLTVKDLLLSNLGHKAQQIPQHSLRELVLNEDEKRLLAKEGVNLPSRLPLSKFEERVLKKIRRKIRNKRSAQESRKKKREYVDCLEERMSACGAHNLELQRKIQQLEETNNALLEQLSQLQALLPNGPSKTRQKATCILVLLLSFSLLISSNLRPDPYSRLSQADYAETKVPSRSLQSMDDAQDIPPPPPPPSLPLPLLCVTRGFEALRNLTEKIRPWTDLPKADVPFSRHQDHRHKDLH</sequence>
<dbReference type="KEGG" id="oau:116318705"/>
<dbReference type="RefSeq" id="XP_031593675.1">
    <property type="nucleotide sequence ID" value="XM_031737815.2"/>
</dbReference>
<dbReference type="InterPro" id="IPR046347">
    <property type="entry name" value="bZIP_sf"/>
</dbReference>
<accession>A0A668TIH2</accession>
<feature type="compositionally biased region" description="Pro residues" evidence="17">
    <location>
        <begin position="345"/>
        <end position="355"/>
    </location>
</feature>
<keyword evidence="12" id="KW-0804">Transcription</keyword>
<proteinExistence type="inferred from homology"/>
<feature type="domain" description="BZIP" evidence="18">
    <location>
        <begin position="217"/>
        <end position="280"/>
    </location>
</feature>
<dbReference type="InterPro" id="IPR051381">
    <property type="entry name" value="CREB_ATF_subfamily"/>
</dbReference>
<dbReference type="SMART" id="SM00338">
    <property type="entry name" value="BRLZ"/>
    <property type="match status" value="1"/>
</dbReference>
<dbReference type="RefSeq" id="XP_039457597.1">
    <property type="nucleotide sequence ID" value="XM_039601663.1"/>
</dbReference>
<reference evidence="19" key="2">
    <citation type="submission" date="2025-09" db="UniProtKB">
        <authorList>
            <consortium name="Ensembl"/>
        </authorList>
    </citation>
    <scope>IDENTIFICATION</scope>
</reference>
<evidence type="ECO:0000313" key="19">
    <source>
        <dbReference type="Ensembl" id="ENSOABP00000026041.2"/>
    </source>
</evidence>
<keyword evidence="20" id="KW-1185">Reference proteome</keyword>
<evidence type="ECO:0000256" key="1">
    <source>
        <dbReference type="ARBA" id="ARBA00004648"/>
    </source>
</evidence>
<keyword evidence="11" id="KW-0010">Activator</keyword>
<keyword evidence="13" id="KW-0325">Glycoprotein</keyword>
<dbReference type="GO" id="GO:0000978">
    <property type="term" value="F:RNA polymerase II cis-regulatory region sequence-specific DNA binding"/>
    <property type="evidence" value="ECO:0007669"/>
    <property type="project" value="TreeGrafter"/>
</dbReference>
<evidence type="ECO:0000256" key="7">
    <source>
        <dbReference type="ARBA" id="ARBA00022989"/>
    </source>
</evidence>
<evidence type="ECO:0000256" key="13">
    <source>
        <dbReference type="ARBA" id="ARBA00023180"/>
    </source>
</evidence>
<evidence type="ECO:0000259" key="18">
    <source>
        <dbReference type="PROSITE" id="PS50217"/>
    </source>
</evidence>
<evidence type="ECO:0000256" key="3">
    <source>
        <dbReference type="ARBA" id="ARBA00011195"/>
    </source>
</evidence>
<feature type="region of interest" description="Disordered" evidence="17">
    <location>
        <begin position="329"/>
        <end position="355"/>
    </location>
</feature>
<dbReference type="CDD" id="cd14689">
    <property type="entry name" value="bZIP_CREB3"/>
    <property type="match status" value="1"/>
</dbReference>
<keyword evidence="7" id="KW-1133">Transmembrane helix</keyword>
<gene>
    <name evidence="19" type="primary">LOC116318705</name>
</gene>
<evidence type="ECO:0000256" key="16">
    <source>
        <dbReference type="SAM" id="Coils"/>
    </source>
</evidence>
<reference evidence="19" key="1">
    <citation type="submission" date="2025-08" db="UniProtKB">
        <authorList>
            <consortium name="Ensembl"/>
        </authorList>
    </citation>
    <scope>IDENTIFICATION</scope>
</reference>
<comment type="function">
    <text evidence="15">Transcriptional activator. Binds the cAMP response element (CRE). Activates transcription through box-B element and CRE. Seems to function synergistically with atf6. Regulates FGF21 transcription.</text>
</comment>
<evidence type="ECO:0000256" key="12">
    <source>
        <dbReference type="ARBA" id="ARBA00023163"/>
    </source>
</evidence>
<dbReference type="GO" id="GO:0005789">
    <property type="term" value="C:endoplasmic reticulum membrane"/>
    <property type="evidence" value="ECO:0007669"/>
    <property type="project" value="UniProtKB-SubCell"/>
</dbReference>
<keyword evidence="10" id="KW-0472">Membrane</keyword>
<evidence type="ECO:0000256" key="2">
    <source>
        <dbReference type="ARBA" id="ARBA00009050"/>
    </source>
</evidence>
<dbReference type="RefSeq" id="XP_039457593.1">
    <property type="nucleotide sequence ID" value="XM_039601659.1"/>
</dbReference>
<keyword evidence="5" id="KW-0256">Endoplasmic reticulum</keyword>
<dbReference type="RefSeq" id="XP_039457596.1">
    <property type="nucleotide sequence ID" value="XM_039601662.1"/>
</dbReference>
<evidence type="ECO:0000256" key="17">
    <source>
        <dbReference type="SAM" id="MobiDB-lite"/>
    </source>
</evidence>
<keyword evidence="14" id="KW-0539">Nucleus</keyword>
<dbReference type="OMA" id="ESEGCHE"/>
<organism evidence="19 20">
    <name type="scientific">Oreochromis aureus</name>
    <name type="common">Israeli tilapia</name>
    <name type="synonym">Chromis aureus</name>
    <dbReference type="NCBI Taxonomy" id="47969"/>
    <lineage>
        <taxon>Eukaryota</taxon>
        <taxon>Metazoa</taxon>
        <taxon>Chordata</taxon>
        <taxon>Craniata</taxon>
        <taxon>Vertebrata</taxon>
        <taxon>Euteleostomi</taxon>
        <taxon>Actinopterygii</taxon>
        <taxon>Neopterygii</taxon>
        <taxon>Teleostei</taxon>
        <taxon>Neoteleostei</taxon>
        <taxon>Acanthomorphata</taxon>
        <taxon>Ovalentaria</taxon>
        <taxon>Cichlomorphae</taxon>
        <taxon>Cichliformes</taxon>
        <taxon>Cichlidae</taxon>
        <taxon>African cichlids</taxon>
        <taxon>Pseudocrenilabrinae</taxon>
        <taxon>Oreochromini</taxon>
        <taxon>Oreochromis</taxon>
    </lineage>
</organism>